<accession>A0A9P1BLW9</accession>
<reference evidence="2" key="1">
    <citation type="submission" date="2022-10" db="EMBL/GenBank/DDBJ databases">
        <authorList>
            <person name="Chen Y."/>
            <person name="Dougan E. K."/>
            <person name="Chan C."/>
            <person name="Rhodes N."/>
            <person name="Thang M."/>
        </authorList>
    </citation>
    <scope>NUCLEOTIDE SEQUENCE</scope>
</reference>
<feature type="compositionally biased region" description="Basic and acidic residues" evidence="1">
    <location>
        <begin position="40"/>
        <end position="92"/>
    </location>
</feature>
<name>A0A9P1BLW9_9DINO</name>
<comment type="caution">
    <text evidence="2">The sequence shown here is derived from an EMBL/GenBank/DDBJ whole genome shotgun (WGS) entry which is preliminary data.</text>
</comment>
<sequence>MHLGLALLQNEAALAECLQDPPEDAGPERVAMRGFFEDLITRDDKSEEYDPFKEEPALTRDDKSEEYDPFKEEPALTRDDKSEEYDPFKEEPAPSGSADDVAEQPELEQGGGCHEEEWEEVAVEKDVDQDSEVEHYTSYYEQHYVTTADGQSLQDWATHSDNGPTGAWERPAAIKEEWVDQANEWTSPSSQWDSAHPTGWVSASSQHQWTSDESKGLDTSTKQWASDPNQWSSAESSEWGTATNQWASDPNQWSSAESSEWGTSTKQWASDTNQWSSAESSEWGTATNQWASDPNQWSSAESSEWGTATNQWASDPNQWSSAESKELDTATQKWYPGQFQAEPSANDFHSKEPMVKEELEGEDTSSGAMGVAEMTGNAGVTVGQSQTPAGYRWWHGELIPLTPEEQKAVQETLSGVHEKRWKSGWQNRAVMLMALYNKERWLELDRAMKLFSQHHSTYLQTLCLESAIQKWGDAGPKRLPMVSNKIK</sequence>
<keyword evidence="4" id="KW-0240">DNA-directed RNA polymerase</keyword>
<gene>
    <name evidence="2" type="ORF">C1SCF055_LOCUS2610</name>
</gene>
<dbReference type="AlphaFoldDB" id="A0A9P1BLW9"/>
<feature type="compositionally biased region" description="Polar residues" evidence="1">
    <location>
        <begin position="217"/>
        <end position="322"/>
    </location>
</feature>
<evidence type="ECO:0000313" key="4">
    <source>
        <dbReference type="EMBL" id="CAL4761498.1"/>
    </source>
</evidence>
<feature type="region of interest" description="Disordered" evidence="1">
    <location>
        <begin position="40"/>
        <end position="135"/>
    </location>
</feature>
<feature type="compositionally biased region" description="Polar residues" evidence="1">
    <location>
        <begin position="154"/>
        <end position="163"/>
    </location>
</feature>
<dbReference type="EMBL" id="CAMXCT020000120">
    <property type="protein sequence ID" value="CAL1127561.1"/>
    <property type="molecule type" value="Genomic_DNA"/>
</dbReference>
<dbReference type="EMBL" id="CAMXCT030000120">
    <property type="protein sequence ID" value="CAL4761498.1"/>
    <property type="molecule type" value="Genomic_DNA"/>
</dbReference>
<reference evidence="3" key="2">
    <citation type="submission" date="2024-04" db="EMBL/GenBank/DDBJ databases">
        <authorList>
            <person name="Chen Y."/>
            <person name="Shah S."/>
            <person name="Dougan E. K."/>
            <person name="Thang M."/>
            <person name="Chan C."/>
        </authorList>
    </citation>
    <scope>NUCLEOTIDE SEQUENCE [LARGE SCALE GENOMIC DNA]</scope>
</reference>
<feature type="region of interest" description="Disordered" evidence="1">
    <location>
        <begin position="154"/>
        <end position="329"/>
    </location>
</feature>
<evidence type="ECO:0000313" key="5">
    <source>
        <dbReference type="Proteomes" id="UP001152797"/>
    </source>
</evidence>
<feature type="compositionally biased region" description="Basic and acidic residues" evidence="1">
    <location>
        <begin position="122"/>
        <end position="135"/>
    </location>
</feature>
<organism evidence="2">
    <name type="scientific">Cladocopium goreaui</name>
    <dbReference type="NCBI Taxonomy" id="2562237"/>
    <lineage>
        <taxon>Eukaryota</taxon>
        <taxon>Sar</taxon>
        <taxon>Alveolata</taxon>
        <taxon>Dinophyceae</taxon>
        <taxon>Suessiales</taxon>
        <taxon>Symbiodiniaceae</taxon>
        <taxon>Cladocopium</taxon>
    </lineage>
</organism>
<proteinExistence type="predicted"/>
<dbReference type="GO" id="GO:0000428">
    <property type="term" value="C:DNA-directed RNA polymerase complex"/>
    <property type="evidence" value="ECO:0007669"/>
    <property type="project" value="UniProtKB-KW"/>
</dbReference>
<keyword evidence="5" id="KW-1185">Reference proteome</keyword>
<feature type="compositionally biased region" description="Polar residues" evidence="1">
    <location>
        <begin position="183"/>
        <end position="193"/>
    </location>
</feature>
<keyword evidence="4" id="KW-0804">Transcription</keyword>
<dbReference type="Proteomes" id="UP001152797">
    <property type="component" value="Unassembled WGS sequence"/>
</dbReference>
<evidence type="ECO:0000313" key="3">
    <source>
        <dbReference type="EMBL" id="CAL1127561.1"/>
    </source>
</evidence>
<evidence type="ECO:0000256" key="1">
    <source>
        <dbReference type="SAM" id="MobiDB-lite"/>
    </source>
</evidence>
<evidence type="ECO:0000313" key="2">
    <source>
        <dbReference type="EMBL" id="CAI3974186.1"/>
    </source>
</evidence>
<protein>
    <submittedName>
        <fullName evidence="4">DNA-directed RNA polymerase subunit</fullName>
    </submittedName>
</protein>
<dbReference type="EMBL" id="CAMXCT010000120">
    <property type="protein sequence ID" value="CAI3974186.1"/>
    <property type="molecule type" value="Genomic_DNA"/>
</dbReference>